<dbReference type="EMBL" id="VWMK01000024">
    <property type="protein sequence ID" value="KAA3759120.1"/>
    <property type="molecule type" value="Genomic_DNA"/>
</dbReference>
<dbReference type="InterPro" id="IPR030916">
    <property type="entry name" value="ELWxxDGT_rpt"/>
</dbReference>
<dbReference type="Pfam" id="PF18962">
    <property type="entry name" value="Por_Secre_tail"/>
    <property type="match status" value="1"/>
</dbReference>
<evidence type="ECO:0000256" key="1">
    <source>
        <dbReference type="SAM" id="SignalP"/>
    </source>
</evidence>
<reference evidence="3 4" key="1">
    <citation type="journal article" date="2019" name="Nat. Med.">
        <title>A library of human gut bacterial isolates paired with longitudinal multiomics data enables mechanistic microbiome research.</title>
        <authorList>
            <person name="Poyet M."/>
            <person name="Groussin M."/>
            <person name="Gibbons S.M."/>
            <person name="Avila-Pacheco J."/>
            <person name="Jiang X."/>
            <person name="Kearney S.M."/>
            <person name="Perrotta A.R."/>
            <person name="Berdy B."/>
            <person name="Zhao S."/>
            <person name="Lieberman T.D."/>
            <person name="Swanson P.K."/>
            <person name="Smith M."/>
            <person name="Roesemann S."/>
            <person name="Alexander J.E."/>
            <person name="Rich S.A."/>
            <person name="Livny J."/>
            <person name="Vlamakis H."/>
            <person name="Clish C."/>
            <person name="Bullock K."/>
            <person name="Deik A."/>
            <person name="Scott J."/>
            <person name="Pierce K.A."/>
            <person name="Xavier R.J."/>
            <person name="Alm E.J."/>
        </authorList>
    </citation>
    <scope>NUCLEOTIDE SEQUENCE [LARGE SCALE GENOMIC DNA]</scope>
    <source>
        <strain evidence="3 4">BIOML-A10</strain>
    </source>
</reference>
<proteinExistence type="predicted"/>
<dbReference type="GeneID" id="93117824"/>
<dbReference type="RefSeq" id="WP_005930566.1">
    <property type="nucleotide sequence ID" value="NZ_CABKSE010000002.1"/>
</dbReference>
<organism evidence="3 4">
    <name type="scientific">Bacteroides salyersiae</name>
    <dbReference type="NCBI Taxonomy" id="291644"/>
    <lineage>
        <taxon>Bacteria</taxon>
        <taxon>Pseudomonadati</taxon>
        <taxon>Bacteroidota</taxon>
        <taxon>Bacteroidia</taxon>
        <taxon>Bacteroidales</taxon>
        <taxon>Bacteroidaceae</taxon>
        <taxon>Bacteroides</taxon>
    </lineage>
</organism>
<protein>
    <submittedName>
        <fullName evidence="3">T9SS type A sorting domain-containing protein</fullName>
    </submittedName>
</protein>
<gene>
    <name evidence="3" type="ORF">F3F73_19995</name>
</gene>
<evidence type="ECO:0000313" key="4">
    <source>
        <dbReference type="Proteomes" id="UP000422221"/>
    </source>
</evidence>
<dbReference type="NCBIfam" id="TIGR04183">
    <property type="entry name" value="Por_Secre_tail"/>
    <property type="match status" value="1"/>
</dbReference>
<dbReference type="Proteomes" id="UP000422221">
    <property type="component" value="Unassembled WGS sequence"/>
</dbReference>
<feature type="domain" description="Secretion system C-terminal sorting" evidence="2">
    <location>
        <begin position="557"/>
        <end position="625"/>
    </location>
</feature>
<dbReference type="NCBIfam" id="TIGR04534">
    <property type="entry name" value="ELWxxDGT_rpt"/>
    <property type="match status" value="1"/>
</dbReference>
<dbReference type="InterPro" id="IPR026444">
    <property type="entry name" value="Secre_tail"/>
</dbReference>
<feature type="chain" id="PRO_5029520774" evidence="1">
    <location>
        <begin position="21"/>
        <end position="627"/>
    </location>
</feature>
<evidence type="ECO:0000259" key="2">
    <source>
        <dbReference type="Pfam" id="PF18962"/>
    </source>
</evidence>
<accession>A0A7J4XE25</accession>
<sequence>MKKLCFLFVFSLFAMGSVFAQGGRQPQTSGDFTRDPGGELRSLLPEGVTAFVNNTRKLIQQKNITVAGSKEKGYLAFFAATDAAHGEELWVTNGTPDGTRIVKDIIPGPTSSNVVWLTRFNDKVVFQADDGVNGAELWISDGTEQGTYMVKDIHELASSDPKGFTQLNETQFVFAAKNFDSEEYNGGQHWLWVSDGTEEGTKLIYECKMGYPGTDNGSPYSPYCRVGRKVFFKADDKDGKYGEELWVTDGTEAGTHLVKDMNVEPNPEVAGATMSAAIDDMVNFYNEKLFFQAWSYEYGGEPFASDGTEEGTYLIYDTRPGKDENNSPQSGWVSDASPIPYNGKIYFRGWHEEYGSELAFTNLEPGNYGAFDVNENVPGTDGKPKNSSPDAGVEFDGVYMFSANSGGTGMPLGFGGELHYTDGEDVYLHSDLGTGKLNAWVKEPIVASGSMYYWDSSVQNKEWQEKLFRVDSKSDFPVRVTNIKPGEGDKVHSMRNLGGDVIFAINEGEGIYCYHYRKPDYDPIKDADNLDIEYRTRAEIGTSIENIPVNGGNKAQIYPNPASDKFFVKTTGTVKKVEIYDSVGRLVKVVDKPSENAVDVSSLAEGMYLINVQSTKGVSSSNLIIKK</sequence>
<keyword evidence="1" id="KW-0732">Signal</keyword>
<dbReference type="AlphaFoldDB" id="A0A7J4XE25"/>
<feature type="signal peptide" evidence="1">
    <location>
        <begin position="1"/>
        <end position="20"/>
    </location>
</feature>
<name>A0A7J4XE25_9BACE</name>
<comment type="caution">
    <text evidence="3">The sequence shown here is derived from an EMBL/GenBank/DDBJ whole genome shotgun (WGS) entry which is preliminary data.</text>
</comment>
<evidence type="ECO:0000313" key="3">
    <source>
        <dbReference type="EMBL" id="KAA3759120.1"/>
    </source>
</evidence>